<keyword evidence="4" id="KW-0800">Toxin</keyword>
<dbReference type="GO" id="GO:0035023">
    <property type="term" value="P:regulation of Rho protein signal transduction"/>
    <property type="evidence" value="ECO:0007669"/>
    <property type="project" value="TreeGrafter"/>
</dbReference>
<protein>
    <submittedName>
        <fullName evidence="6">Uncharacterized protein</fullName>
    </submittedName>
</protein>
<reference evidence="6" key="1">
    <citation type="journal article" date="2017" name="Gigascience">
        <title>Draft genome of the honey bee ectoparasitic mite, Tropilaelaps mercedesae, is shaped by the parasitic life history.</title>
        <authorList>
            <person name="Dong X."/>
            <person name="Armstrong S.D."/>
            <person name="Xia D."/>
            <person name="Makepeace B.L."/>
            <person name="Darby A.C."/>
            <person name="Kadowaki T."/>
        </authorList>
    </citation>
    <scope>NUCLEOTIDE SEQUENCE [LARGE SCALE GENOMIC DNA]</scope>
    <source>
        <strain evidence="6">Wuxi-XJTLU</strain>
    </source>
</reference>
<dbReference type="AlphaFoldDB" id="A0A1V9X9L6"/>
<evidence type="ECO:0000313" key="7">
    <source>
        <dbReference type="Proteomes" id="UP000192247"/>
    </source>
</evidence>
<keyword evidence="4" id="KW-0528">Neurotoxin</keyword>
<dbReference type="Gene3D" id="1.25.40.20">
    <property type="entry name" value="Ankyrin repeat-containing domain"/>
    <property type="match status" value="1"/>
</dbReference>
<evidence type="ECO:0000256" key="1">
    <source>
        <dbReference type="ARBA" id="ARBA00004175"/>
    </source>
</evidence>
<comment type="caution">
    <text evidence="6">The sequence shown here is derived from an EMBL/GenBank/DDBJ whole genome shotgun (WGS) entry which is preliminary data.</text>
</comment>
<keyword evidence="7" id="KW-1185">Reference proteome</keyword>
<evidence type="ECO:0000256" key="2">
    <source>
        <dbReference type="ARBA" id="ARBA00022483"/>
    </source>
</evidence>
<accession>A0A1V9X9L6</accession>
<dbReference type="InterPro" id="IPR051632">
    <property type="entry name" value="Rho_GEF"/>
</dbReference>
<keyword evidence="5" id="KW-1053">Target membrane</keyword>
<name>A0A1V9X9L6_9ACAR</name>
<evidence type="ECO:0000256" key="4">
    <source>
        <dbReference type="ARBA" id="ARBA00023028"/>
    </source>
</evidence>
<dbReference type="InParanoid" id="A0A1V9X9L6"/>
<keyword evidence="2" id="KW-0268">Exocytosis</keyword>
<evidence type="ECO:0000256" key="5">
    <source>
        <dbReference type="ARBA" id="ARBA00023298"/>
    </source>
</evidence>
<dbReference type="GO" id="GO:0044218">
    <property type="term" value="C:other organism cell membrane"/>
    <property type="evidence" value="ECO:0007669"/>
    <property type="project" value="UniProtKB-KW"/>
</dbReference>
<keyword evidence="4" id="KW-0638">Presynaptic neurotoxin</keyword>
<evidence type="ECO:0000256" key="3">
    <source>
        <dbReference type="ARBA" id="ARBA00022537"/>
    </source>
</evidence>
<dbReference type="GO" id="GO:0006887">
    <property type="term" value="P:exocytosis"/>
    <property type="evidence" value="ECO:0007669"/>
    <property type="project" value="UniProtKB-KW"/>
</dbReference>
<dbReference type="PANTHER" id="PTHR13944">
    <property type="entry name" value="AGAP007712-PA"/>
    <property type="match status" value="1"/>
</dbReference>
<organism evidence="6 7">
    <name type="scientific">Tropilaelaps mercedesae</name>
    <dbReference type="NCBI Taxonomy" id="418985"/>
    <lineage>
        <taxon>Eukaryota</taxon>
        <taxon>Metazoa</taxon>
        <taxon>Ecdysozoa</taxon>
        <taxon>Arthropoda</taxon>
        <taxon>Chelicerata</taxon>
        <taxon>Arachnida</taxon>
        <taxon>Acari</taxon>
        <taxon>Parasitiformes</taxon>
        <taxon>Mesostigmata</taxon>
        <taxon>Gamasina</taxon>
        <taxon>Dermanyssoidea</taxon>
        <taxon>Laelapidae</taxon>
        <taxon>Tropilaelaps</taxon>
    </lineage>
</organism>
<dbReference type="OrthoDB" id="8192811at2759"/>
<dbReference type="GO" id="GO:0005886">
    <property type="term" value="C:plasma membrane"/>
    <property type="evidence" value="ECO:0007669"/>
    <property type="project" value="TreeGrafter"/>
</dbReference>
<comment type="subcellular location">
    <subcellularLocation>
        <location evidence="1">Target cell membrane</location>
    </subcellularLocation>
</comment>
<dbReference type="STRING" id="418985.A0A1V9X9L6"/>
<dbReference type="PANTHER" id="PTHR13944:SF23">
    <property type="entry name" value="RHO GUANINE NUCLEOTIDE EXCHANGE FACTOR 18"/>
    <property type="match status" value="1"/>
</dbReference>
<keyword evidence="5" id="KW-0472">Membrane</keyword>
<dbReference type="InterPro" id="IPR036770">
    <property type="entry name" value="Ankyrin_rpt-contain_sf"/>
</dbReference>
<dbReference type="GO" id="GO:0044231">
    <property type="term" value="C:host cell presynaptic membrane"/>
    <property type="evidence" value="ECO:0007669"/>
    <property type="project" value="UniProtKB-KW"/>
</dbReference>
<dbReference type="SUPFAM" id="SSF48403">
    <property type="entry name" value="Ankyrin repeat"/>
    <property type="match status" value="1"/>
</dbReference>
<proteinExistence type="predicted"/>
<dbReference type="EMBL" id="MNPL01018240">
    <property type="protein sequence ID" value="OQR70220.1"/>
    <property type="molecule type" value="Genomic_DNA"/>
</dbReference>
<dbReference type="Proteomes" id="UP000192247">
    <property type="component" value="Unassembled WGS sequence"/>
</dbReference>
<evidence type="ECO:0000313" key="6">
    <source>
        <dbReference type="EMBL" id="OQR70220.1"/>
    </source>
</evidence>
<sequence>MEIRPSESPIYGGVPIELEFPITLVPERAGHLPHAFYLAFEGSRARHVCQAHLIHRSEEGGLLLLTTAPPHDRIEEVELQAFYRGHLGAAPVLFHTTRFQFVSDPAYQVASTLIRTQLSNTSSLVLERVIQDRLELTTQMHCLRQVDRRLAAAFRAVQKPEKWTIAPLAIINGSATNNKKGASETLLHLASRMGLSELCEYLLSCPGSLLALKTCNSQGNLPQDLAQQNGYDKLAEGLAWYRNSTGFKAENCSLYDRVTSEGRDYNLPPTITTNLAGEDHSDAGAHVA</sequence>
<keyword evidence="3" id="KW-1052">Target cell membrane</keyword>
<gene>
    <name evidence="6" type="ORF">BIW11_11769</name>
</gene>